<dbReference type="KEGG" id="ifn:GM661_02635"/>
<reference evidence="1" key="1">
    <citation type="submission" date="2019-12" db="EMBL/GenBank/DDBJ databases">
        <authorList>
            <person name="zhang j."/>
            <person name="sun C.M."/>
        </authorList>
    </citation>
    <scope>NUCLEOTIDE SEQUENCE</scope>
    <source>
        <strain evidence="1">NS-1</strain>
    </source>
</reference>
<evidence type="ECO:0000313" key="1">
    <source>
        <dbReference type="EMBL" id="QTL96949.1"/>
    </source>
</evidence>
<sequence>MEIIDSYQQDIASIKQALGVSSLRQAMHQDAATVDKLLEGMEEGSEAVRSAVGSHLGNYVDVLV</sequence>
<dbReference type="RefSeq" id="WP_230868620.1">
    <property type="nucleotide sequence ID" value="NZ_CP046640.1"/>
</dbReference>
<protein>
    <submittedName>
        <fullName evidence="1">Uncharacterized protein</fullName>
    </submittedName>
</protein>
<dbReference type="AlphaFoldDB" id="A0A8A7KC49"/>
<organism evidence="1 2">
    <name type="scientific">Iocasia fonsfrigidae</name>
    <dbReference type="NCBI Taxonomy" id="2682810"/>
    <lineage>
        <taxon>Bacteria</taxon>
        <taxon>Bacillati</taxon>
        <taxon>Bacillota</taxon>
        <taxon>Clostridia</taxon>
        <taxon>Halanaerobiales</taxon>
        <taxon>Halanaerobiaceae</taxon>
        <taxon>Iocasia</taxon>
    </lineage>
</organism>
<gene>
    <name evidence="1" type="ORF">GM661_02635</name>
</gene>
<accession>A0A8A7KC49</accession>
<keyword evidence="2" id="KW-1185">Reference proteome</keyword>
<dbReference type="Proteomes" id="UP000665020">
    <property type="component" value="Chromosome"/>
</dbReference>
<dbReference type="EMBL" id="CP046640">
    <property type="protein sequence ID" value="QTL96949.1"/>
    <property type="molecule type" value="Genomic_DNA"/>
</dbReference>
<name>A0A8A7KC49_9FIRM</name>
<evidence type="ECO:0000313" key="2">
    <source>
        <dbReference type="Proteomes" id="UP000665020"/>
    </source>
</evidence>
<proteinExistence type="predicted"/>